<comment type="subcellular location">
    <subcellularLocation>
        <location evidence="1">Cell membrane</location>
        <topology evidence="1">Multi-pass membrane protein</topology>
    </subcellularLocation>
</comment>
<evidence type="ECO:0000313" key="9">
    <source>
        <dbReference type="Proteomes" id="UP000323221"/>
    </source>
</evidence>
<dbReference type="Proteomes" id="UP000323221">
    <property type="component" value="Unassembled WGS sequence"/>
</dbReference>
<sequence length="294" mass="31852">MSAEALLPALLVATALAALAWTLAVSVSPTRARSLANLRRGDSSGAEMASARSETLLQLARRLTPRALVDLLDRQHARAGRPSDWTVDRLLLVKLGLVPAVTIVVVLLIASRADRPLVLLAAGVGLVGYFLPDLLLYNRGLTRDQQMELELADTLDQMTIAVEAGLAFDAAMSRAASNGKGVLAQELTRTLQDMRMGKPRRDAFADLANRTRVSDLRQFVRAIMQADANGISVGDVLRTQAAEMRLKRRQRAEMKAQQVPVKVLMPLILCIMPVLFIVIIGPAALSIIDTFSSV</sequence>
<evidence type="ECO:0000256" key="1">
    <source>
        <dbReference type="ARBA" id="ARBA00004651"/>
    </source>
</evidence>
<protein>
    <submittedName>
        <fullName evidence="8">Type II secretion system F family protein</fullName>
    </submittedName>
</protein>
<organism evidence="8 9">
    <name type="scientific">Agrococcus sediminis</name>
    <dbReference type="NCBI Taxonomy" id="2599924"/>
    <lineage>
        <taxon>Bacteria</taxon>
        <taxon>Bacillati</taxon>
        <taxon>Actinomycetota</taxon>
        <taxon>Actinomycetes</taxon>
        <taxon>Micrococcales</taxon>
        <taxon>Microbacteriaceae</taxon>
        <taxon>Agrococcus</taxon>
    </lineage>
</organism>
<evidence type="ECO:0000256" key="5">
    <source>
        <dbReference type="ARBA" id="ARBA00023136"/>
    </source>
</evidence>
<dbReference type="EMBL" id="VOIR01000015">
    <property type="protein sequence ID" value="KAA6432115.1"/>
    <property type="molecule type" value="Genomic_DNA"/>
</dbReference>
<dbReference type="RefSeq" id="WP_146357239.1">
    <property type="nucleotide sequence ID" value="NZ_VOIR01000015.1"/>
</dbReference>
<feature type="domain" description="Type II secretion system protein GspF" evidence="7">
    <location>
        <begin position="155"/>
        <end position="280"/>
    </location>
</feature>
<keyword evidence="3 6" id="KW-0812">Transmembrane</keyword>
<evidence type="ECO:0000313" key="8">
    <source>
        <dbReference type="EMBL" id="KAA6432115.1"/>
    </source>
</evidence>
<dbReference type="PANTHER" id="PTHR35007">
    <property type="entry name" value="INTEGRAL MEMBRANE PROTEIN-RELATED"/>
    <property type="match status" value="1"/>
</dbReference>
<feature type="transmembrane region" description="Helical" evidence="6">
    <location>
        <begin position="263"/>
        <end position="288"/>
    </location>
</feature>
<evidence type="ECO:0000256" key="2">
    <source>
        <dbReference type="ARBA" id="ARBA00022475"/>
    </source>
</evidence>
<keyword evidence="9" id="KW-1185">Reference proteome</keyword>
<keyword evidence="5 6" id="KW-0472">Membrane</keyword>
<name>A0A5M8Q829_9MICO</name>
<dbReference type="AlphaFoldDB" id="A0A5M8Q829"/>
<evidence type="ECO:0000256" key="4">
    <source>
        <dbReference type="ARBA" id="ARBA00022989"/>
    </source>
</evidence>
<dbReference type="OrthoDB" id="9810662at2"/>
<evidence type="ECO:0000256" key="6">
    <source>
        <dbReference type="SAM" id="Phobius"/>
    </source>
</evidence>
<feature type="transmembrane region" description="Helical" evidence="6">
    <location>
        <begin position="117"/>
        <end position="137"/>
    </location>
</feature>
<dbReference type="Pfam" id="PF00482">
    <property type="entry name" value="T2SSF"/>
    <property type="match status" value="1"/>
</dbReference>
<accession>A0A5M8Q829</accession>
<dbReference type="InterPro" id="IPR018076">
    <property type="entry name" value="T2SS_GspF_dom"/>
</dbReference>
<keyword evidence="2" id="KW-1003">Cell membrane</keyword>
<proteinExistence type="predicted"/>
<evidence type="ECO:0000256" key="3">
    <source>
        <dbReference type="ARBA" id="ARBA00022692"/>
    </source>
</evidence>
<gene>
    <name evidence="8" type="ORF">FQ330_10075</name>
</gene>
<reference evidence="8 9" key="1">
    <citation type="submission" date="2019-08" db="EMBL/GenBank/DDBJ databases">
        <title>Agrococcus lahaulensis sp. nov., isolated from a cold desert of the Indian Himalayas.</title>
        <authorList>
            <person name="Qu J.H."/>
        </authorList>
    </citation>
    <scope>NUCLEOTIDE SEQUENCE [LARGE SCALE GENOMIC DNA]</scope>
    <source>
        <strain evidence="8 9">NS18</strain>
    </source>
</reference>
<feature type="transmembrane region" description="Helical" evidence="6">
    <location>
        <begin position="91"/>
        <end position="110"/>
    </location>
</feature>
<evidence type="ECO:0000259" key="7">
    <source>
        <dbReference type="Pfam" id="PF00482"/>
    </source>
</evidence>
<keyword evidence="4 6" id="KW-1133">Transmembrane helix</keyword>
<dbReference type="PANTHER" id="PTHR35007:SF2">
    <property type="entry name" value="PILUS ASSEMBLE PROTEIN"/>
    <property type="match status" value="1"/>
</dbReference>
<comment type="caution">
    <text evidence="8">The sequence shown here is derived from an EMBL/GenBank/DDBJ whole genome shotgun (WGS) entry which is preliminary data.</text>
</comment>
<dbReference type="GO" id="GO:0005886">
    <property type="term" value="C:plasma membrane"/>
    <property type="evidence" value="ECO:0007669"/>
    <property type="project" value="UniProtKB-SubCell"/>
</dbReference>